<comment type="caution">
    <text evidence="1">The sequence shown here is derived from an EMBL/GenBank/DDBJ whole genome shotgun (WGS) entry which is preliminary data.</text>
</comment>
<dbReference type="Proteomes" id="UP000018420">
    <property type="component" value="Unassembled WGS sequence"/>
</dbReference>
<dbReference type="Gene3D" id="3.60.110.10">
    <property type="entry name" value="Carbon-nitrogen hydrolase"/>
    <property type="match status" value="1"/>
</dbReference>
<dbReference type="PATRIC" id="fig|1330047.3.peg.622"/>
<name>S7Y6X2_ACIJU</name>
<protein>
    <recommendedName>
        <fullName evidence="3">CN hydrolase domain-containing protein</fullName>
    </recommendedName>
</protein>
<reference evidence="1 2" key="1">
    <citation type="submission" date="2013-05" db="EMBL/GenBank/DDBJ databases">
        <title>Genome assembly of Acinetobacter junii MTCC 11364.</title>
        <authorList>
            <person name="Khatri I."/>
            <person name="Singh N.K."/>
            <person name="Subramanian S."/>
            <person name="Mayilraj S."/>
        </authorList>
    </citation>
    <scope>NUCLEOTIDE SEQUENCE [LARGE SCALE GENOMIC DNA]</scope>
    <source>
        <strain evidence="1 2">MTCC 11364</strain>
    </source>
</reference>
<dbReference type="InterPro" id="IPR036526">
    <property type="entry name" value="C-N_Hydrolase_sf"/>
</dbReference>
<dbReference type="AlphaFoldDB" id="S7Y6X2"/>
<organism evidence="1 2">
    <name type="scientific">Acinetobacter junii CIP 107470 = MTCC 11364</name>
    <dbReference type="NCBI Taxonomy" id="1217666"/>
    <lineage>
        <taxon>Bacteria</taxon>
        <taxon>Pseudomonadati</taxon>
        <taxon>Pseudomonadota</taxon>
        <taxon>Gammaproteobacteria</taxon>
        <taxon>Moraxellales</taxon>
        <taxon>Moraxellaceae</taxon>
        <taxon>Acinetobacter</taxon>
    </lineage>
</organism>
<accession>S7Y6X2</accession>
<evidence type="ECO:0008006" key="3">
    <source>
        <dbReference type="Google" id="ProtNLM"/>
    </source>
</evidence>
<evidence type="ECO:0000313" key="1">
    <source>
        <dbReference type="EMBL" id="EPR86929.1"/>
    </source>
</evidence>
<evidence type="ECO:0000313" key="2">
    <source>
        <dbReference type="Proteomes" id="UP000018420"/>
    </source>
</evidence>
<dbReference type="eggNOG" id="COG0388">
    <property type="taxonomic scope" value="Bacteria"/>
</dbReference>
<dbReference type="EMBL" id="ASYZ01000030">
    <property type="protein sequence ID" value="EPR86929.1"/>
    <property type="molecule type" value="Genomic_DNA"/>
</dbReference>
<sequence>MILAAYKEHSPDVIVLPESMTSPNVYSPQALLTPQPLQGQPLQLLIRLAKQLNVVITGGLRGNS</sequence>
<gene>
    <name evidence="1" type="ORF">L292_2000</name>
</gene>
<proteinExistence type="predicted"/>
<dbReference type="SUPFAM" id="SSF56317">
    <property type="entry name" value="Carbon-nitrogen hydrolase"/>
    <property type="match status" value="1"/>
</dbReference>